<feature type="transmembrane region" description="Helical" evidence="1">
    <location>
        <begin position="32"/>
        <end position="51"/>
    </location>
</feature>
<keyword evidence="1" id="KW-0812">Transmembrane</keyword>
<evidence type="ECO:0000256" key="1">
    <source>
        <dbReference type="SAM" id="Phobius"/>
    </source>
</evidence>
<reference evidence="2 3" key="1">
    <citation type="submission" date="2017-08" db="EMBL/GenBank/DDBJ databases">
        <title>Infants hospitalized years apart are colonized by the same room-sourced microbial strains.</title>
        <authorList>
            <person name="Brooks B."/>
            <person name="Olm M.R."/>
            <person name="Firek B.A."/>
            <person name="Baker R."/>
            <person name="Thomas B.C."/>
            <person name="Morowitz M.J."/>
            <person name="Banfield J.F."/>
        </authorList>
    </citation>
    <scope>NUCLEOTIDE SEQUENCE [LARGE SCALE GENOMIC DNA]</scope>
    <source>
        <strain evidence="2">S2_009_000_R2_73</strain>
    </source>
</reference>
<proteinExistence type="predicted"/>
<keyword evidence="1" id="KW-1133">Transmembrane helix</keyword>
<dbReference type="Proteomes" id="UP000249769">
    <property type="component" value="Unassembled WGS sequence"/>
</dbReference>
<dbReference type="EMBL" id="QFOL01000113">
    <property type="protein sequence ID" value="PZP50463.1"/>
    <property type="molecule type" value="Genomic_DNA"/>
</dbReference>
<comment type="caution">
    <text evidence="2">The sequence shown here is derived from an EMBL/GenBank/DDBJ whole genome shotgun (WGS) entry which is preliminary data.</text>
</comment>
<name>A0A2W5F6P7_9HYPH</name>
<accession>A0A2W5F6P7</accession>
<dbReference type="InterPro" id="IPR017015">
    <property type="entry name" value="UCP033367_VanZ"/>
</dbReference>
<sequence>MINWARGEKDVLPFTRTALYCDAMMTNRLPKYVAWSVLLLIVIVTICPIGFRPQTLTTVGLDRAAAFAFCSAAFVLAYPRYWLAIIVAGIAAAFGIEALRFLSPTRHPHLMDAAVKAAGAIAGGLATLSCLLFRARFVAG</sequence>
<evidence type="ECO:0000313" key="3">
    <source>
        <dbReference type="Proteomes" id="UP000249769"/>
    </source>
</evidence>
<keyword evidence="1" id="KW-0472">Membrane</keyword>
<organism evidence="2 3">
    <name type="scientific">Agrobacterium fabrum</name>
    <dbReference type="NCBI Taxonomy" id="1176649"/>
    <lineage>
        <taxon>Bacteria</taxon>
        <taxon>Pseudomonadati</taxon>
        <taxon>Pseudomonadota</taxon>
        <taxon>Alphaproteobacteria</taxon>
        <taxon>Hyphomicrobiales</taxon>
        <taxon>Rhizobiaceae</taxon>
        <taxon>Rhizobium/Agrobacterium group</taxon>
        <taxon>Agrobacterium</taxon>
        <taxon>Agrobacterium tumefaciens complex</taxon>
    </lineage>
</organism>
<evidence type="ECO:0000313" key="2">
    <source>
        <dbReference type="EMBL" id="PZP50463.1"/>
    </source>
</evidence>
<dbReference type="AlphaFoldDB" id="A0A2W5F6P7"/>
<dbReference type="PIRSF" id="PIRSF033367">
    <property type="entry name" value="UCP033367_VanZ"/>
    <property type="match status" value="1"/>
</dbReference>
<protein>
    <submittedName>
        <fullName evidence="2">Antibiotic resistance protein VanZ</fullName>
    </submittedName>
</protein>
<feature type="transmembrane region" description="Helical" evidence="1">
    <location>
        <begin position="114"/>
        <end position="135"/>
    </location>
</feature>
<feature type="transmembrane region" description="Helical" evidence="1">
    <location>
        <begin position="81"/>
        <end position="102"/>
    </location>
</feature>
<gene>
    <name evidence="2" type="ORF">DI595_11185</name>
</gene>